<sequence length="55" mass="6391">MKSLAGSWNPRYRVTAEVSWGKNLQSEWPITQVRAGIENDQSKEWRPLFYSVPVP</sequence>
<dbReference type="EMBL" id="GBXM01071413">
    <property type="protein sequence ID" value="JAH37164.1"/>
    <property type="molecule type" value="Transcribed_RNA"/>
</dbReference>
<evidence type="ECO:0000313" key="1">
    <source>
        <dbReference type="EMBL" id="JAH37164.1"/>
    </source>
</evidence>
<organism evidence="1">
    <name type="scientific">Anguilla anguilla</name>
    <name type="common">European freshwater eel</name>
    <name type="synonym">Muraena anguilla</name>
    <dbReference type="NCBI Taxonomy" id="7936"/>
    <lineage>
        <taxon>Eukaryota</taxon>
        <taxon>Metazoa</taxon>
        <taxon>Chordata</taxon>
        <taxon>Craniata</taxon>
        <taxon>Vertebrata</taxon>
        <taxon>Euteleostomi</taxon>
        <taxon>Actinopterygii</taxon>
        <taxon>Neopterygii</taxon>
        <taxon>Teleostei</taxon>
        <taxon>Anguilliformes</taxon>
        <taxon>Anguillidae</taxon>
        <taxon>Anguilla</taxon>
    </lineage>
</organism>
<name>A0A0E9S6U5_ANGAN</name>
<reference evidence="1" key="2">
    <citation type="journal article" date="2015" name="Fish Shellfish Immunol.">
        <title>Early steps in the European eel (Anguilla anguilla)-Vibrio vulnificus interaction in the gills: Role of the RtxA13 toxin.</title>
        <authorList>
            <person name="Callol A."/>
            <person name="Pajuelo D."/>
            <person name="Ebbesson L."/>
            <person name="Teles M."/>
            <person name="MacKenzie S."/>
            <person name="Amaro C."/>
        </authorList>
    </citation>
    <scope>NUCLEOTIDE SEQUENCE</scope>
</reference>
<protein>
    <submittedName>
        <fullName evidence="1">Uncharacterized protein</fullName>
    </submittedName>
</protein>
<reference evidence="1" key="1">
    <citation type="submission" date="2014-11" db="EMBL/GenBank/DDBJ databases">
        <authorList>
            <person name="Amaro Gonzalez C."/>
        </authorList>
    </citation>
    <scope>NUCLEOTIDE SEQUENCE</scope>
</reference>
<proteinExistence type="predicted"/>
<dbReference type="AlphaFoldDB" id="A0A0E9S6U5"/>
<accession>A0A0E9S6U5</accession>